<evidence type="ECO:0000256" key="1">
    <source>
        <dbReference type="ARBA" id="ARBA00004642"/>
    </source>
</evidence>
<feature type="domain" description="THAP-type" evidence="13">
    <location>
        <begin position="12"/>
        <end position="121"/>
    </location>
</feature>
<dbReference type="GeneID" id="106814784"/>
<evidence type="ECO:0000256" key="3">
    <source>
        <dbReference type="ARBA" id="ARBA00022723"/>
    </source>
</evidence>
<dbReference type="PANTHER" id="PTHR46600:SF1">
    <property type="entry name" value="THAP DOMAIN-CONTAINING PROTEIN 1"/>
    <property type="match status" value="1"/>
</dbReference>
<organism evidence="14 15">
    <name type="scientific">Priapulus caudatus</name>
    <name type="common">Priapulid worm</name>
    <dbReference type="NCBI Taxonomy" id="37621"/>
    <lineage>
        <taxon>Eukaryota</taxon>
        <taxon>Metazoa</taxon>
        <taxon>Ecdysozoa</taxon>
        <taxon>Scalidophora</taxon>
        <taxon>Priapulida</taxon>
        <taxon>Priapulimorpha</taxon>
        <taxon>Priapulimorphida</taxon>
        <taxon>Priapulidae</taxon>
        <taxon>Priapulus</taxon>
    </lineage>
</organism>
<evidence type="ECO:0000256" key="5">
    <source>
        <dbReference type="ARBA" id="ARBA00022833"/>
    </source>
</evidence>
<evidence type="ECO:0000256" key="4">
    <source>
        <dbReference type="ARBA" id="ARBA00022771"/>
    </source>
</evidence>
<gene>
    <name evidence="15" type="primary">LOC106814784</name>
</gene>
<evidence type="ECO:0000313" key="15">
    <source>
        <dbReference type="RefSeq" id="XP_014674622.1"/>
    </source>
</evidence>
<evidence type="ECO:0000256" key="8">
    <source>
        <dbReference type="ARBA" id="ARBA00023125"/>
    </source>
</evidence>
<dbReference type="PROSITE" id="PS50950">
    <property type="entry name" value="ZF_THAP"/>
    <property type="match status" value="1"/>
</dbReference>
<keyword evidence="4 12" id="KW-0863">Zinc-finger</keyword>
<keyword evidence="9" id="KW-0804">Transcription</keyword>
<keyword evidence="10" id="KW-0539">Nucleus</keyword>
<dbReference type="InterPro" id="IPR006612">
    <property type="entry name" value="THAP_Znf"/>
</dbReference>
<evidence type="ECO:0000256" key="9">
    <source>
        <dbReference type="ARBA" id="ARBA00023163"/>
    </source>
</evidence>
<evidence type="ECO:0000256" key="12">
    <source>
        <dbReference type="PROSITE-ProRule" id="PRU00309"/>
    </source>
</evidence>
<dbReference type="SMART" id="SM00980">
    <property type="entry name" value="THAP"/>
    <property type="match status" value="1"/>
</dbReference>
<dbReference type="Proteomes" id="UP000695022">
    <property type="component" value="Unplaced"/>
</dbReference>
<keyword evidence="5" id="KW-0862">Zinc</keyword>
<proteinExistence type="inferred from homology"/>
<accession>A0ABM1ER01</accession>
<evidence type="ECO:0000256" key="7">
    <source>
        <dbReference type="ARBA" id="ARBA00023054"/>
    </source>
</evidence>
<comment type="similarity">
    <text evidence="2">Belongs to the THAP1 family.</text>
</comment>
<dbReference type="SUPFAM" id="SSF57716">
    <property type="entry name" value="Glucocorticoid receptor-like (DNA-binding domain)"/>
    <property type="match status" value="1"/>
</dbReference>
<keyword evidence="11" id="KW-0131">Cell cycle</keyword>
<evidence type="ECO:0000313" key="14">
    <source>
        <dbReference type="Proteomes" id="UP000695022"/>
    </source>
</evidence>
<dbReference type="PANTHER" id="PTHR46600">
    <property type="entry name" value="THAP DOMAIN-CONTAINING"/>
    <property type="match status" value="1"/>
</dbReference>
<evidence type="ECO:0000256" key="11">
    <source>
        <dbReference type="ARBA" id="ARBA00023306"/>
    </source>
</evidence>
<evidence type="ECO:0000256" key="6">
    <source>
        <dbReference type="ARBA" id="ARBA00023015"/>
    </source>
</evidence>
<evidence type="ECO:0000259" key="13">
    <source>
        <dbReference type="PROSITE" id="PS50950"/>
    </source>
</evidence>
<sequence>MAAQATQPGKNRDEYCCVLKCNSNGRINNELSFHHIPSMKRQELRKLWIIAIRRDEGPLFKVNNKILNHGCLADISNIIIKYFSLLIGSNTVECSRHFQKSDFRCTLNRKCLKPGAVPSIFEWKIDVPGRKSPKTRLSHVTEGDAKTLSNCDDAADMTAVNE</sequence>
<protein>
    <submittedName>
        <fullName evidence="15">Uncharacterized protein LOC106814784</fullName>
    </submittedName>
</protein>
<keyword evidence="3" id="KW-0479">Metal-binding</keyword>
<comment type="subcellular location">
    <subcellularLocation>
        <location evidence="1">Nucleus</location>
        <location evidence="1">Nucleoplasm</location>
    </subcellularLocation>
</comment>
<keyword evidence="7" id="KW-0175">Coiled coil</keyword>
<name>A0ABM1ER01_PRICU</name>
<keyword evidence="6" id="KW-0805">Transcription regulation</keyword>
<reference evidence="15" key="1">
    <citation type="submission" date="2025-08" db="UniProtKB">
        <authorList>
            <consortium name="RefSeq"/>
        </authorList>
    </citation>
    <scope>IDENTIFICATION</scope>
</reference>
<keyword evidence="14" id="KW-1185">Reference proteome</keyword>
<keyword evidence="8 12" id="KW-0238">DNA-binding</keyword>
<evidence type="ECO:0000256" key="10">
    <source>
        <dbReference type="ARBA" id="ARBA00023242"/>
    </source>
</evidence>
<dbReference type="RefSeq" id="XP_014674622.1">
    <property type="nucleotide sequence ID" value="XM_014819136.1"/>
</dbReference>
<dbReference type="InterPro" id="IPR026516">
    <property type="entry name" value="THAP1/10"/>
</dbReference>
<evidence type="ECO:0000256" key="2">
    <source>
        <dbReference type="ARBA" id="ARBA00006177"/>
    </source>
</evidence>
<dbReference type="Pfam" id="PF05485">
    <property type="entry name" value="THAP"/>
    <property type="match status" value="1"/>
</dbReference>